<reference evidence="10 11" key="1">
    <citation type="submission" date="2020-01" db="EMBL/GenBank/DDBJ databases">
        <authorList>
            <person name="Lee S.D."/>
        </authorList>
    </citation>
    <scope>NUCLEOTIDE SEQUENCE [LARGE SCALE GENOMIC DNA]</scope>
    <source>
        <strain evidence="10 11">SAP-1</strain>
    </source>
</reference>
<keyword evidence="3 9" id="KW-0813">Transport</keyword>
<dbReference type="SUPFAM" id="SSF82714">
    <property type="entry name" value="Multidrug efflux transporter AcrB TolC docking domain, DN and DC subdomains"/>
    <property type="match status" value="2"/>
</dbReference>
<dbReference type="FunFam" id="1.20.1640.10:FF:000002">
    <property type="entry name" value="Efflux pump membrane transporter"/>
    <property type="match status" value="1"/>
</dbReference>
<dbReference type="RefSeq" id="WP_169402432.1">
    <property type="nucleotide sequence ID" value="NZ_JAADJU010000003.1"/>
</dbReference>
<evidence type="ECO:0000256" key="5">
    <source>
        <dbReference type="ARBA" id="ARBA00022519"/>
    </source>
</evidence>
<feature type="transmembrane region" description="Helical" evidence="9">
    <location>
        <begin position="470"/>
        <end position="497"/>
    </location>
</feature>
<dbReference type="SUPFAM" id="SSF82866">
    <property type="entry name" value="Multidrug efflux transporter AcrB transmembrane domain"/>
    <property type="match status" value="2"/>
</dbReference>
<dbReference type="GO" id="GO:0005886">
    <property type="term" value="C:plasma membrane"/>
    <property type="evidence" value="ECO:0007669"/>
    <property type="project" value="UniProtKB-SubCell"/>
</dbReference>
<comment type="similarity">
    <text evidence="2 9">Belongs to the resistance-nodulation-cell division (RND) (TC 2.A.6) family.</text>
</comment>
<evidence type="ECO:0000256" key="3">
    <source>
        <dbReference type="ARBA" id="ARBA00022448"/>
    </source>
</evidence>
<evidence type="ECO:0000256" key="4">
    <source>
        <dbReference type="ARBA" id="ARBA00022475"/>
    </source>
</evidence>
<keyword evidence="7 9" id="KW-1133">Transmembrane helix</keyword>
<dbReference type="PANTHER" id="PTHR32063:SF13">
    <property type="entry name" value="MULTIDRUG EFFLUX PUMP SUBUNIT ACRB-RELATED"/>
    <property type="match status" value="1"/>
</dbReference>
<dbReference type="FunFam" id="3.30.2090.10:FF:000002">
    <property type="entry name" value="Efflux pump membrane transporter"/>
    <property type="match status" value="1"/>
</dbReference>
<proteinExistence type="inferred from homology"/>
<dbReference type="FunFam" id="3.30.2090.10:FF:000001">
    <property type="entry name" value="Efflux pump membrane transporter"/>
    <property type="match status" value="1"/>
</dbReference>
<evidence type="ECO:0000256" key="1">
    <source>
        <dbReference type="ARBA" id="ARBA00004429"/>
    </source>
</evidence>
<dbReference type="NCBIfam" id="NF000282">
    <property type="entry name" value="RND_permease_1"/>
    <property type="match status" value="1"/>
</dbReference>
<feature type="transmembrane region" description="Helical" evidence="9">
    <location>
        <begin position="924"/>
        <end position="948"/>
    </location>
</feature>
<dbReference type="PANTHER" id="PTHR32063">
    <property type="match status" value="1"/>
</dbReference>
<accession>A0A848MHV1</accession>
<dbReference type="InterPro" id="IPR027463">
    <property type="entry name" value="AcrB_DN_DC_subdom"/>
</dbReference>
<feature type="transmembrane region" description="Helical" evidence="9">
    <location>
        <begin position="340"/>
        <end position="359"/>
    </location>
</feature>
<dbReference type="GO" id="GO:0042910">
    <property type="term" value="F:xenobiotic transmembrane transporter activity"/>
    <property type="evidence" value="ECO:0007669"/>
    <property type="project" value="TreeGrafter"/>
</dbReference>
<keyword evidence="11" id="KW-1185">Reference proteome</keyword>
<comment type="caution">
    <text evidence="9">Lacks conserved residue(s) required for the propagation of feature annotation.</text>
</comment>
<evidence type="ECO:0000313" key="11">
    <source>
        <dbReference type="Proteomes" id="UP000585363"/>
    </source>
</evidence>
<organism evidence="10 11">
    <name type="scientific">Rouxiella aceris</name>
    <dbReference type="NCBI Taxonomy" id="2703884"/>
    <lineage>
        <taxon>Bacteria</taxon>
        <taxon>Pseudomonadati</taxon>
        <taxon>Pseudomonadota</taxon>
        <taxon>Gammaproteobacteria</taxon>
        <taxon>Enterobacterales</taxon>
        <taxon>Yersiniaceae</taxon>
        <taxon>Rouxiella</taxon>
    </lineage>
</organism>
<dbReference type="FunFam" id="3.30.70.1430:FF:000002">
    <property type="entry name" value="Efflux pump membrane transporter"/>
    <property type="match status" value="1"/>
</dbReference>
<dbReference type="Gene3D" id="3.30.70.1440">
    <property type="entry name" value="Multidrug efflux transporter AcrB pore domain"/>
    <property type="match status" value="1"/>
</dbReference>
<dbReference type="NCBIfam" id="TIGR00915">
    <property type="entry name" value="2A0602"/>
    <property type="match status" value="1"/>
</dbReference>
<sequence length="1040" mass="112463">MSKFFINRPIFAWVLAIIVMLTGVIAIIRLPVEQYPDVAPTAIQIRVTYPGADATTLQNTVTQVIEQNMNGLDGLMYMSSSSDSSGTLQLSLSFKSGTNADIAQVQVQNKLQLAMPLLPQEVQQQGITVQKSSSTFFLVAGFVDENGRMSQEDISDFVGSTIKDPLGRIDGVGNSTLFGSQYAMRVWLDPNKLNNYQLTPVDITSTIETQNAQIAAGQLGGAPPVKGQQLNASIIAQTRLTSPEEFGNILLKVNADGSQVRLHDVARIERGGENYQFVVKINGKPASALGIQLATGANALDTAKAIRAKLAELKPYFPAGLQVVYPYDTTPFIKISINEVVKTLFEAILLVFLVMYLFLQNLRATLIPTITVPVVLLGTFAVLSSFGYSINTLTMFGMVLAIGLLVDDAIVVVENVERVMAEEGLSPKAATYKSMEQIQGALIGIALVLSAVFVPMAFFGGSTGVIYRQFSITIVSAMVLSVLVALILTPALCATLLKKIPQGTHNKGSGFFGVFNRKFEQSADRYGHAVERMLRSTGRYIVIYIVIVAGMALLFARLPTSFLPNEDQGVLATQAILPAGATQERTQHVLDQINDYYLNQEQHNVENVLTVNGFGFAGRGQNMGIAFIGLKDWDQRTGAVNKVDAIVGRANQAFAHILDAQVVAFNLPPIISLGNATGFDFELIDQGNLGHEKLMQARNQLLDLVRQHADTLMAVRPNGMDDSPQYKIIIDQEKAKALGLALADINTTLSAAWGGSYVNDFVDNGRVKKVYVMSDAPYRMMPGDMDHWFVRASNGKMVPFSSFSSAQWVYGSPRLERFNGLSSLEILGQPVPGKSSGEAMALMQQLTAQLPAGIGYDWTGMSYQERLSGQQAPALYAISLLVVFLCLAALYESWSIPFSVMLVVPLGVLGALAATTLRGLSNDVYFVVGLLTTIGISAKNAILIVEFAKDQIELEGKNLIEATLNAARMRLRPILMTSLAFILGVLPLATSTGAGSGAQNAVGTGVIGGMLAATLLAVYFVPVFFVVVRRRFPGRKSEEE</sequence>
<dbReference type="Gene3D" id="3.30.2090.10">
    <property type="entry name" value="Multidrug efflux transporter AcrB TolC docking domain, DN and DC subdomains"/>
    <property type="match status" value="2"/>
</dbReference>
<dbReference type="SUPFAM" id="SSF82693">
    <property type="entry name" value="Multidrug efflux transporter AcrB pore domain, PN1, PN2, PC1 and PC2 subdomains"/>
    <property type="match status" value="4"/>
</dbReference>
<evidence type="ECO:0000313" key="10">
    <source>
        <dbReference type="EMBL" id="NMP26743.1"/>
    </source>
</evidence>
<dbReference type="FunFam" id="3.30.70.1430:FF:000001">
    <property type="entry name" value="Efflux pump membrane transporter"/>
    <property type="match status" value="1"/>
</dbReference>
<dbReference type="Proteomes" id="UP000585363">
    <property type="component" value="Unassembled WGS sequence"/>
</dbReference>
<feature type="transmembrane region" description="Helical" evidence="9">
    <location>
        <begin position="874"/>
        <end position="891"/>
    </location>
</feature>
<gene>
    <name evidence="10" type="ORF">GW590_07700</name>
</gene>
<feature type="transmembrane region" description="Helical" evidence="9">
    <location>
        <begin position="969"/>
        <end position="989"/>
    </location>
</feature>
<reference evidence="10 11" key="2">
    <citation type="submission" date="2020-06" db="EMBL/GenBank/DDBJ databases">
        <title>Polyphasic characterization of a Rahnella strain isolated from tree sap.</title>
        <authorList>
            <person name="Kim I.S."/>
        </authorList>
    </citation>
    <scope>NUCLEOTIDE SEQUENCE [LARGE SCALE GENOMIC DNA]</scope>
    <source>
        <strain evidence="10 11">SAP-1</strain>
    </source>
</reference>
<dbReference type="Pfam" id="PF00873">
    <property type="entry name" value="ACR_tran"/>
    <property type="match status" value="1"/>
</dbReference>
<keyword evidence="5 9" id="KW-0997">Cell inner membrane</keyword>
<evidence type="ECO:0000256" key="7">
    <source>
        <dbReference type="ARBA" id="ARBA00022989"/>
    </source>
</evidence>
<evidence type="ECO:0000256" key="6">
    <source>
        <dbReference type="ARBA" id="ARBA00022692"/>
    </source>
</evidence>
<dbReference type="Gene3D" id="3.30.70.1430">
    <property type="entry name" value="Multidrug efflux transporter AcrB pore domain"/>
    <property type="match status" value="2"/>
</dbReference>
<comment type="caution">
    <text evidence="10">The sequence shown here is derived from an EMBL/GenBank/DDBJ whole genome shotgun (WGS) entry which is preliminary data.</text>
</comment>
<dbReference type="Gene3D" id="1.20.1640.10">
    <property type="entry name" value="Multidrug efflux transporter AcrB transmembrane domain"/>
    <property type="match status" value="2"/>
</dbReference>
<dbReference type="InterPro" id="IPR004764">
    <property type="entry name" value="MdtF-like"/>
</dbReference>
<feature type="transmembrane region" description="Helical" evidence="9">
    <location>
        <begin position="437"/>
        <end position="458"/>
    </location>
</feature>
<dbReference type="FunFam" id="1.20.1640.10:FF:000001">
    <property type="entry name" value="Efflux pump membrane transporter"/>
    <property type="match status" value="1"/>
</dbReference>
<dbReference type="GO" id="GO:0015562">
    <property type="term" value="F:efflux transmembrane transporter activity"/>
    <property type="evidence" value="ECO:0007669"/>
    <property type="project" value="InterPro"/>
</dbReference>
<dbReference type="EMBL" id="JAADJU010000003">
    <property type="protein sequence ID" value="NMP26743.1"/>
    <property type="molecule type" value="Genomic_DNA"/>
</dbReference>
<dbReference type="Gene3D" id="3.30.70.1320">
    <property type="entry name" value="Multidrug efflux transporter AcrB pore domain like"/>
    <property type="match status" value="1"/>
</dbReference>
<keyword evidence="8 9" id="KW-0472">Membrane</keyword>
<evidence type="ECO:0000256" key="8">
    <source>
        <dbReference type="ARBA" id="ARBA00023136"/>
    </source>
</evidence>
<keyword evidence="6 9" id="KW-0812">Transmembrane</keyword>
<evidence type="ECO:0000256" key="9">
    <source>
        <dbReference type="RuleBase" id="RU364070"/>
    </source>
</evidence>
<feature type="transmembrane region" description="Helical" evidence="9">
    <location>
        <begin position="366"/>
        <end position="390"/>
    </location>
</feature>
<dbReference type="AlphaFoldDB" id="A0A848MHV1"/>
<name>A0A848MHV1_9GAMM</name>
<feature type="transmembrane region" description="Helical" evidence="9">
    <location>
        <begin position="898"/>
        <end position="918"/>
    </location>
</feature>
<comment type="subcellular location">
    <subcellularLocation>
        <location evidence="1 9">Cell inner membrane</location>
        <topology evidence="1 9">Multi-pass membrane protein</topology>
    </subcellularLocation>
</comment>
<dbReference type="InterPro" id="IPR001036">
    <property type="entry name" value="Acrflvin-R"/>
</dbReference>
<feature type="transmembrane region" description="Helical" evidence="9">
    <location>
        <begin position="1001"/>
        <end position="1028"/>
    </location>
</feature>
<protein>
    <recommendedName>
        <fullName evidence="9">Efflux pump membrane transporter</fullName>
    </recommendedName>
</protein>
<feature type="transmembrane region" description="Helical" evidence="9">
    <location>
        <begin position="541"/>
        <end position="558"/>
    </location>
</feature>
<dbReference type="PRINTS" id="PR00702">
    <property type="entry name" value="ACRIFLAVINRP"/>
</dbReference>
<evidence type="ECO:0000256" key="2">
    <source>
        <dbReference type="ARBA" id="ARBA00010942"/>
    </source>
</evidence>
<dbReference type="GO" id="GO:0009636">
    <property type="term" value="P:response to toxic substance"/>
    <property type="evidence" value="ECO:0007669"/>
    <property type="project" value="UniProtKB-ARBA"/>
</dbReference>
<keyword evidence="4" id="KW-1003">Cell membrane</keyword>